<sequence>MANNDWMKTFDIESHMLFDSHGNAHPFEWRFNLASSSQNIRDLHAQMMRAAQRRLGQGPLPQDCHDRLEAECGFLRRHPLYPNVGKWTLVRFNEARRMVGKRALSEANARIEVGNVLMSDAPSAGGSVDEPFIVDSDDDDEIDSKQGIRRVHDDNGDEPGNVRNNKRQRTDQSGETEMASSSVPSPNQSIPISSPAHQLGSDVATPDQSDDAAGSSFGTARTSAVYSQQPSSPLARFSTTVSNGRESAGHDEHDDHEESESETSVQEFSTVG</sequence>
<feature type="compositionally biased region" description="Low complexity" evidence="1">
    <location>
        <begin position="180"/>
        <end position="195"/>
    </location>
</feature>
<feature type="compositionally biased region" description="Basic and acidic residues" evidence="1">
    <location>
        <begin position="143"/>
        <end position="154"/>
    </location>
</feature>
<dbReference type="EMBL" id="JAVFKD010000015">
    <property type="protein sequence ID" value="KAK5988519.1"/>
    <property type="molecule type" value="Genomic_DNA"/>
</dbReference>
<feature type="compositionally biased region" description="Polar residues" evidence="1">
    <location>
        <begin position="263"/>
        <end position="272"/>
    </location>
</feature>
<protein>
    <recommendedName>
        <fullName evidence="4">HNH nuclease domain-containing protein</fullName>
    </recommendedName>
</protein>
<reference evidence="2 3" key="1">
    <citation type="submission" date="2024-01" db="EMBL/GenBank/DDBJ databases">
        <title>Complete genome of Cladobotryum mycophilum ATHUM6906.</title>
        <authorList>
            <person name="Christinaki A.C."/>
            <person name="Myridakis A.I."/>
            <person name="Kouvelis V.N."/>
        </authorList>
    </citation>
    <scope>NUCLEOTIDE SEQUENCE [LARGE SCALE GENOMIC DNA]</scope>
    <source>
        <strain evidence="2 3">ATHUM6906</strain>
    </source>
</reference>
<organism evidence="2 3">
    <name type="scientific">Cladobotryum mycophilum</name>
    <dbReference type="NCBI Taxonomy" id="491253"/>
    <lineage>
        <taxon>Eukaryota</taxon>
        <taxon>Fungi</taxon>
        <taxon>Dikarya</taxon>
        <taxon>Ascomycota</taxon>
        <taxon>Pezizomycotina</taxon>
        <taxon>Sordariomycetes</taxon>
        <taxon>Hypocreomycetidae</taxon>
        <taxon>Hypocreales</taxon>
        <taxon>Hypocreaceae</taxon>
        <taxon>Cladobotryum</taxon>
    </lineage>
</organism>
<name>A0ABR0S962_9HYPO</name>
<keyword evidence="3" id="KW-1185">Reference proteome</keyword>
<comment type="caution">
    <text evidence="2">The sequence shown here is derived from an EMBL/GenBank/DDBJ whole genome shotgun (WGS) entry which is preliminary data.</text>
</comment>
<gene>
    <name evidence="2" type="ORF">PT974_10002</name>
</gene>
<evidence type="ECO:0008006" key="4">
    <source>
        <dbReference type="Google" id="ProtNLM"/>
    </source>
</evidence>
<evidence type="ECO:0000313" key="3">
    <source>
        <dbReference type="Proteomes" id="UP001338125"/>
    </source>
</evidence>
<proteinExistence type="predicted"/>
<accession>A0ABR0S962</accession>
<feature type="compositionally biased region" description="Polar residues" evidence="1">
    <location>
        <begin position="216"/>
        <end position="245"/>
    </location>
</feature>
<evidence type="ECO:0000313" key="2">
    <source>
        <dbReference type="EMBL" id="KAK5988519.1"/>
    </source>
</evidence>
<dbReference type="Proteomes" id="UP001338125">
    <property type="component" value="Unassembled WGS sequence"/>
</dbReference>
<evidence type="ECO:0000256" key="1">
    <source>
        <dbReference type="SAM" id="MobiDB-lite"/>
    </source>
</evidence>
<feature type="region of interest" description="Disordered" evidence="1">
    <location>
        <begin position="120"/>
        <end position="272"/>
    </location>
</feature>